<reference evidence="2 3" key="1">
    <citation type="submission" date="2018-12" db="EMBL/GenBank/DDBJ databases">
        <authorList>
            <person name="Feng G."/>
            <person name="Zhu H."/>
        </authorList>
    </citation>
    <scope>NUCLEOTIDE SEQUENCE [LARGE SCALE GENOMIC DNA]</scope>
    <source>
        <strain evidence="2 3">LMG 26000</strain>
    </source>
</reference>
<dbReference type="Pfam" id="PF13568">
    <property type="entry name" value="OMP_b-brl_2"/>
    <property type="match status" value="1"/>
</dbReference>
<gene>
    <name evidence="2" type="ORF">EI293_08560</name>
</gene>
<dbReference type="EMBL" id="RWIU01000002">
    <property type="protein sequence ID" value="RSK44557.1"/>
    <property type="molecule type" value="Genomic_DNA"/>
</dbReference>
<organism evidence="2 3">
    <name type="scientific">Hymenobacter perfusus</name>
    <dbReference type="NCBI Taxonomy" id="1236770"/>
    <lineage>
        <taxon>Bacteria</taxon>
        <taxon>Pseudomonadati</taxon>
        <taxon>Bacteroidota</taxon>
        <taxon>Cytophagia</taxon>
        <taxon>Cytophagales</taxon>
        <taxon>Hymenobacteraceae</taxon>
        <taxon>Hymenobacter</taxon>
    </lineage>
</organism>
<protein>
    <submittedName>
        <fullName evidence="2">PorT family protein</fullName>
    </submittedName>
</protein>
<evidence type="ECO:0000313" key="2">
    <source>
        <dbReference type="EMBL" id="RSK44557.1"/>
    </source>
</evidence>
<evidence type="ECO:0000313" key="3">
    <source>
        <dbReference type="Proteomes" id="UP000270291"/>
    </source>
</evidence>
<dbReference type="AlphaFoldDB" id="A0A428KDN2"/>
<dbReference type="InterPro" id="IPR025665">
    <property type="entry name" value="Beta-barrel_OMP_2"/>
</dbReference>
<evidence type="ECO:0000259" key="1">
    <source>
        <dbReference type="Pfam" id="PF13568"/>
    </source>
</evidence>
<dbReference type="Proteomes" id="UP000270291">
    <property type="component" value="Unassembled WGS sequence"/>
</dbReference>
<proteinExistence type="predicted"/>
<accession>A0A428KDN2</accession>
<comment type="caution">
    <text evidence="2">The sequence shown here is derived from an EMBL/GenBank/DDBJ whole genome shotgun (WGS) entry which is preliminary data.</text>
</comment>
<feature type="domain" description="Outer membrane protein beta-barrel" evidence="1">
    <location>
        <begin position="66"/>
        <end position="254"/>
    </location>
</feature>
<dbReference type="OrthoDB" id="1467485at2"/>
<sequence length="284" mass="31407">MATPHVRHQLHLHRSKIMRLALAAAALVILPLGAQAQKKSLSGASKGKNGRVKSVTVNNLPGYDDRWLHLGMYVAPNFSRYKIEQSAEAYPRVVNGQNVPGTGVSANSVVSPGGSVGFLADLRIGNYGALNFAPGVSFLTRRIEFKPYGYSQNLQQYPNDPEEIADQEIGTTQVDFPLLFKLKSERRRNSRVYIIGGVKPSFTIGGRKKDGEITLLEAGRSDFAIEYGVGMDLFYPFFKFSPELRFSHGLTNLYVPGNTDVYSRSLQGMKSNTVTLYLNIWSGR</sequence>
<keyword evidence="3" id="KW-1185">Reference proteome</keyword>
<name>A0A428KDN2_9BACT</name>
<dbReference type="RefSeq" id="WP_125436712.1">
    <property type="nucleotide sequence ID" value="NZ_RWIU01000002.1"/>
</dbReference>